<sequence>AQSKVDKEVKEQLPKEINDTTRWKQTERARKIYELFIEIGVDKMQRVKSYSALRISKL</sequence>
<reference evidence="1" key="1">
    <citation type="submission" date="2021-06" db="EMBL/GenBank/DDBJ databases">
        <authorList>
            <person name="Kallberg Y."/>
            <person name="Tangrot J."/>
            <person name="Rosling A."/>
        </authorList>
    </citation>
    <scope>NUCLEOTIDE SEQUENCE</scope>
    <source>
        <strain evidence="1">MA461A</strain>
    </source>
</reference>
<dbReference type="EMBL" id="CAJVQC010144120">
    <property type="protein sequence ID" value="CAG8844800.1"/>
    <property type="molecule type" value="Genomic_DNA"/>
</dbReference>
<name>A0ACA9SSF8_9GLOM</name>
<organism evidence="1 2">
    <name type="scientific">Racocetra persica</name>
    <dbReference type="NCBI Taxonomy" id="160502"/>
    <lineage>
        <taxon>Eukaryota</taxon>
        <taxon>Fungi</taxon>
        <taxon>Fungi incertae sedis</taxon>
        <taxon>Mucoromycota</taxon>
        <taxon>Glomeromycotina</taxon>
        <taxon>Glomeromycetes</taxon>
        <taxon>Diversisporales</taxon>
        <taxon>Gigasporaceae</taxon>
        <taxon>Racocetra</taxon>
    </lineage>
</organism>
<evidence type="ECO:0000313" key="2">
    <source>
        <dbReference type="Proteomes" id="UP000789920"/>
    </source>
</evidence>
<evidence type="ECO:0000313" key="1">
    <source>
        <dbReference type="EMBL" id="CAG8844800.1"/>
    </source>
</evidence>
<keyword evidence="2" id="KW-1185">Reference proteome</keyword>
<gene>
    <name evidence="1" type="ORF">RPERSI_LOCUS33362</name>
</gene>
<comment type="caution">
    <text evidence="1">The sequence shown here is derived from an EMBL/GenBank/DDBJ whole genome shotgun (WGS) entry which is preliminary data.</text>
</comment>
<protein>
    <submittedName>
        <fullName evidence="1">6573_t:CDS:1</fullName>
    </submittedName>
</protein>
<dbReference type="Proteomes" id="UP000789920">
    <property type="component" value="Unassembled WGS sequence"/>
</dbReference>
<feature type="non-terminal residue" evidence="1">
    <location>
        <position position="58"/>
    </location>
</feature>
<accession>A0ACA9SSF8</accession>
<feature type="non-terminal residue" evidence="1">
    <location>
        <position position="1"/>
    </location>
</feature>
<proteinExistence type="predicted"/>